<dbReference type="GO" id="GO:0009380">
    <property type="term" value="C:excinuclease repair complex"/>
    <property type="evidence" value="ECO:0007669"/>
    <property type="project" value="InterPro"/>
</dbReference>
<keyword evidence="1" id="KW-0547">Nucleotide-binding</keyword>
<dbReference type="Gene3D" id="3.40.50.11140">
    <property type="match status" value="1"/>
</dbReference>
<dbReference type="InterPro" id="IPR027417">
    <property type="entry name" value="P-loop_NTPase"/>
</dbReference>
<gene>
    <name evidence="5" type="ORF">UFOPK2625_00422</name>
</gene>
<protein>
    <submittedName>
        <fullName evidence="5">Unannotated protein</fullName>
    </submittedName>
</protein>
<evidence type="ECO:0000259" key="3">
    <source>
        <dbReference type="Pfam" id="PF17757"/>
    </source>
</evidence>
<dbReference type="EMBL" id="CAEZXZ010000044">
    <property type="protein sequence ID" value="CAB4699189.1"/>
    <property type="molecule type" value="Genomic_DNA"/>
</dbReference>
<dbReference type="SUPFAM" id="SSF52540">
    <property type="entry name" value="P-loop containing nucleoside triphosphate hydrolases"/>
    <property type="match status" value="2"/>
</dbReference>
<dbReference type="Gene3D" id="3.30.2060.10">
    <property type="entry name" value="Penicillin-binding protein 1b domain"/>
    <property type="match status" value="1"/>
</dbReference>
<keyword evidence="2" id="KW-0067">ATP-binding</keyword>
<dbReference type="Gene3D" id="3.40.50.11180">
    <property type="match status" value="1"/>
</dbReference>
<sequence length="486" mass="52132">MSLTGLLKAVVTQPAFIRLAESRVATAVAPTALAPVLLAQLCAPAPIGAGRRLLVVTATGREADDLAEVLRALVPEREVAVFPSWETLPHERLSPSLDTVGRRVAILRRLAHADAADPLIPPIDVLIASVRAVLQPMAAGLGDVEPVRITHGMSVDLIGLVERLVELGYERNDLVERRGQFAVRGGILDVFPPPDEHPLRVEFWGDVVEEIRTFSVADQRSLELAHHGLFAPPVRELLLTAKVRERARLLASSAPEISDVAARIAEGLHVEGMETLIPVLVDGMVSLPELIDPSSTLVLIEPERLRTRAHDLERTAAEFLAASWHNAAVGNQTPIDLAGASYLSVAEILDLTDARSMPRVLITPLASDVELLDARDDEVIDFGATAANSYRGDAGLAFTDLAKWAKASWRVVLASEGHGSAERFVETLSGEDIPARLVDSLNDEPQAGVVSVTTASMAHGFILAGCELAVLTETDIVGQRSSTKDM</sequence>
<accession>A0A6J6PKJ0</accession>
<reference evidence="5" key="1">
    <citation type="submission" date="2020-05" db="EMBL/GenBank/DDBJ databases">
        <authorList>
            <person name="Chiriac C."/>
            <person name="Salcher M."/>
            <person name="Ghai R."/>
            <person name="Kavagutti S V."/>
        </authorList>
    </citation>
    <scope>NUCLEOTIDE SEQUENCE</scope>
</reference>
<evidence type="ECO:0000259" key="4">
    <source>
        <dbReference type="Pfam" id="PF21132"/>
    </source>
</evidence>
<dbReference type="Pfam" id="PF21132">
    <property type="entry name" value="MFD_D3"/>
    <property type="match status" value="1"/>
</dbReference>
<evidence type="ECO:0000313" key="5">
    <source>
        <dbReference type="EMBL" id="CAB4699189.1"/>
    </source>
</evidence>
<dbReference type="GO" id="GO:0006289">
    <property type="term" value="P:nucleotide-excision repair"/>
    <property type="evidence" value="ECO:0007669"/>
    <property type="project" value="InterPro"/>
</dbReference>
<dbReference type="InterPro" id="IPR048635">
    <property type="entry name" value="MFD_D3"/>
</dbReference>
<dbReference type="InterPro" id="IPR041471">
    <property type="entry name" value="UvrB_inter"/>
</dbReference>
<dbReference type="GO" id="GO:0005524">
    <property type="term" value="F:ATP binding"/>
    <property type="evidence" value="ECO:0007669"/>
    <property type="project" value="UniProtKB-KW"/>
</dbReference>
<dbReference type="GO" id="GO:0003677">
    <property type="term" value="F:DNA binding"/>
    <property type="evidence" value="ECO:0007669"/>
    <property type="project" value="InterPro"/>
</dbReference>
<feature type="domain" description="Transcription-repair-coupling factor D3" evidence="4">
    <location>
        <begin position="408"/>
        <end position="476"/>
    </location>
</feature>
<dbReference type="InterPro" id="IPR004807">
    <property type="entry name" value="UvrB"/>
</dbReference>
<name>A0A6J6PKJ0_9ZZZZ</name>
<dbReference type="GO" id="GO:0016887">
    <property type="term" value="F:ATP hydrolysis activity"/>
    <property type="evidence" value="ECO:0007669"/>
    <property type="project" value="InterPro"/>
</dbReference>
<evidence type="ECO:0000256" key="1">
    <source>
        <dbReference type="ARBA" id="ARBA00022741"/>
    </source>
</evidence>
<proteinExistence type="predicted"/>
<feature type="domain" description="UvrB interaction" evidence="3">
    <location>
        <begin position="148"/>
        <end position="225"/>
    </location>
</feature>
<evidence type="ECO:0000256" key="2">
    <source>
        <dbReference type="ARBA" id="ARBA00022840"/>
    </source>
</evidence>
<dbReference type="PANTHER" id="PTHR24029:SF1">
    <property type="entry name" value="TRANSCRIPTION-REPAIR-COUPLING FACTOR"/>
    <property type="match status" value="1"/>
</dbReference>
<dbReference type="AlphaFoldDB" id="A0A6J6PKJ0"/>
<dbReference type="PANTHER" id="PTHR24029">
    <property type="entry name" value="UVRABC SYSTEM PROTEIN B"/>
    <property type="match status" value="1"/>
</dbReference>
<organism evidence="5">
    <name type="scientific">freshwater metagenome</name>
    <dbReference type="NCBI Taxonomy" id="449393"/>
    <lineage>
        <taxon>unclassified sequences</taxon>
        <taxon>metagenomes</taxon>
        <taxon>ecological metagenomes</taxon>
    </lineage>
</organism>
<dbReference type="Pfam" id="PF17757">
    <property type="entry name" value="UvrB_inter"/>
    <property type="match status" value="1"/>
</dbReference>